<evidence type="ECO:0000313" key="2">
    <source>
        <dbReference type="EMBL" id="MEE2049709.1"/>
    </source>
</evidence>
<reference evidence="2 3" key="1">
    <citation type="submission" date="2023-07" db="EMBL/GenBank/DDBJ databases">
        <authorList>
            <person name="Girao M."/>
            <person name="Carvalho M.F."/>
        </authorList>
    </citation>
    <scope>NUCLEOTIDE SEQUENCE [LARGE SCALE GENOMIC DNA]</scope>
    <source>
        <strain evidence="2 3">66/93</strain>
    </source>
</reference>
<accession>A0ABU7KL16</accession>
<dbReference type="PANTHER" id="PTHR30153">
    <property type="entry name" value="REPLICATIVE DNA HELICASE DNAB"/>
    <property type="match status" value="1"/>
</dbReference>
<name>A0ABU7KL16_9ACTN</name>
<dbReference type="InterPro" id="IPR007694">
    <property type="entry name" value="DNA_helicase_DnaB-like_C"/>
</dbReference>
<dbReference type="Gene3D" id="3.40.50.300">
    <property type="entry name" value="P-loop containing nucleotide triphosphate hydrolases"/>
    <property type="match status" value="1"/>
</dbReference>
<dbReference type="Proteomes" id="UP001348641">
    <property type="component" value="Unassembled WGS sequence"/>
</dbReference>
<dbReference type="EMBL" id="JAUUCC010000006">
    <property type="protein sequence ID" value="MEE2049709.1"/>
    <property type="molecule type" value="Genomic_DNA"/>
</dbReference>
<gene>
    <name evidence="2" type="ORF">Q8A49_04290</name>
</gene>
<dbReference type="PANTHER" id="PTHR30153:SF2">
    <property type="entry name" value="REPLICATIVE DNA HELICASE"/>
    <property type="match status" value="1"/>
</dbReference>
<dbReference type="RefSeq" id="WP_330156970.1">
    <property type="nucleotide sequence ID" value="NZ_BAAAJA010000005.1"/>
</dbReference>
<dbReference type="PROSITE" id="PS51199">
    <property type="entry name" value="SF4_HELICASE"/>
    <property type="match status" value="1"/>
</dbReference>
<sequence>MSETPPSTVPSDRRVRLPYRSLRDMVPFLEEGSLTTIAGPTGEGKTTFALDLVRHTAAAGQRTLYLHSSQSEDGIRVRLLAAEAEVSNTQIRTNDLDPQGQQRLDEARQTVETWPLDLRHRSVWTLEGIENDSRRNDYDLIVIDDTDQISLPGVPLSERFSHISAGLREIVAGESSVLVTVTQLDPPNESTGGFSDEEKLRRLGHRYPLAQDSSLVVATGLNASPFRPERGLTLSMHVAKNRHGATGRAEAKAEMHFCRCVDFTDEENSSDPWQQSVLG</sequence>
<proteinExistence type="predicted"/>
<dbReference type="Pfam" id="PF03796">
    <property type="entry name" value="DnaB_C"/>
    <property type="match status" value="1"/>
</dbReference>
<feature type="domain" description="SF4 helicase" evidence="1">
    <location>
        <begin position="8"/>
        <end position="267"/>
    </location>
</feature>
<evidence type="ECO:0000259" key="1">
    <source>
        <dbReference type="PROSITE" id="PS51199"/>
    </source>
</evidence>
<comment type="caution">
    <text evidence="2">The sequence shown here is derived from an EMBL/GenBank/DDBJ whole genome shotgun (WGS) entry which is preliminary data.</text>
</comment>
<dbReference type="InterPro" id="IPR027417">
    <property type="entry name" value="P-loop_NTPase"/>
</dbReference>
<evidence type="ECO:0000313" key="3">
    <source>
        <dbReference type="Proteomes" id="UP001348641"/>
    </source>
</evidence>
<dbReference type="SUPFAM" id="SSF52540">
    <property type="entry name" value="P-loop containing nucleoside triphosphate hydrolases"/>
    <property type="match status" value="1"/>
</dbReference>
<protein>
    <submittedName>
        <fullName evidence="2">DnaB-like helicase C-terminal domain-containing protein</fullName>
    </submittedName>
</protein>
<organism evidence="2 3">
    <name type="scientific">Nocardiopsis tropica</name>
    <dbReference type="NCBI Taxonomy" id="109330"/>
    <lineage>
        <taxon>Bacteria</taxon>
        <taxon>Bacillati</taxon>
        <taxon>Actinomycetota</taxon>
        <taxon>Actinomycetes</taxon>
        <taxon>Streptosporangiales</taxon>
        <taxon>Nocardiopsidaceae</taxon>
        <taxon>Nocardiopsis</taxon>
    </lineage>
</organism>